<dbReference type="OrthoDB" id="6248222at2759"/>
<name>A0A8T0DRG1_9TREM</name>
<evidence type="ECO:0000313" key="2">
    <source>
        <dbReference type="Proteomes" id="UP000699462"/>
    </source>
</evidence>
<accession>A0A8T0DRG1</accession>
<dbReference type="Proteomes" id="UP000699462">
    <property type="component" value="Unassembled WGS sequence"/>
</dbReference>
<feature type="non-terminal residue" evidence="1">
    <location>
        <position position="1"/>
    </location>
</feature>
<organism evidence="1 2">
    <name type="scientific">Paragonimus westermani</name>
    <dbReference type="NCBI Taxonomy" id="34504"/>
    <lineage>
        <taxon>Eukaryota</taxon>
        <taxon>Metazoa</taxon>
        <taxon>Spiralia</taxon>
        <taxon>Lophotrochozoa</taxon>
        <taxon>Platyhelminthes</taxon>
        <taxon>Trematoda</taxon>
        <taxon>Digenea</taxon>
        <taxon>Plagiorchiida</taxon>
        <taxon>Troglotremata</taxon>
        <taxon>Troglotrematidae</taxon>
        <taxon>Paragonimus</taxon>
    </lineage>
</organism>
<sequence>HNIYRYVALLTVIKDQNTISYQLSNPTCLAHGWTIKVDDTAIRVDSMMKDAELVGQAGQKTPHTTEMDVGAQRIFSRSDYQSIDLGVVQHNYEDGRPFIIQFTDNTGMVLYPFTYQNIVYPCGKPAIVFLTSRLTQEFEMSGLLCLVHDVTKTHFVQPTTTRKPKNKKSANNSQEEIQETMAGRLLAILNTEGHGTVYGTKGQIQYVNLFCVQ</sequence>
<evidence type="ECO:0000313" key="1">
    <source>
        <dbReference type="EMBL" id="KAF8570499.1"/>
    </source>
</evidence>
<dbReference type="EMBL" id="JTDF01001094">
    <property type="protein sequence ID" value="KAF8570499.1"/>
    <property type="molecule type" value="Genomic_DNA"/>
</dbReference>
<comment type="caution">
    <text evidence="1">The sequence shown here is derived from an EMBL/GenBank/DDBJ whole genome shotgun (WGS) entry which is preliminary data.</text>
</comment>
<keyword evidence="2" id="KW-1185">Reference proteome</keyword>
<proteinExistence type="predicted"/>
<dbReference type="AlphaFoldDB" id="A0A8T0DRG1"/>
<gene>
    <name evidence="1" type="ORF">P879_00566</name>
</gene>
<reference evidence="1 2" key="1">
    <citation type="submission" date="2019-07" db="EMBL/GenBank/DDBJ databases">
        <title>Annotation for the trematode Paragonimus westermani.</title>
        <authorList>
            <person name="Choi Y.-J."/>
        </authorList>
    </citation>
    <scope>NUCLEOTIDE SEQUENCE [LARGE SCALE GENOMIC DNA]</scope>
    <source>
        <strain evidence="1">180907_Pwestermani</strain>
    </source>
</reference>
<protein>
    <submittedName>
        <fullName evidence="1">Uncharacterized protein</fullName>
    </submittedName>
</protein>